<sequence>MTDRHMIERLRRSGALEGISGPGPHGRQPVLFWAERAPGFYLRATAISALLMAPIAFFLPVLFLVFVAFLALSSWINARSFRFEVSSDVLALRQSILLPRLQLPLADILTVEARADPGGRLFGGEPGSGLLLLTLRNGRMLVVPGLKDVAEAVSAIRIIQSGRQADSLATDGSGPGRSGPDGSGSGGPGSGGGAAAAG</sequence>
<keyword evidence="4" id="KW-1185">Reference proteome</keyword>
<feature type="compositionally biased region" description="Gly residues" evidence="1">
    <location>
        <begin position="173"/>
        <end position="198"/>
    </location>
</feature>
<name>A0ABV7L6C9_9PROT</name>
<protein>
    <recommendedName>
        <fullName evidence="5">DUF304 domain-containing protein</fullName>
    </recommendedName>
</protein>
<evidence type="ECO:0000256" key="2">
    <source>
        <dbReference type="SAM" id="Phobius"/>
    </source>
</evidence>
<dbReference type="Proteomes" id="UP001595528">
    <property type="component" value="Unassembled WGS sequence"/>
</dbReference>
<evidence type="ECO:0000313" key="4">
    <source>
        <dbReference type="Proteomes" id="UP001595528"/>
    </source>
</evidence>
<evidence type="ECO:0000256" key="1">
    <source>
        <dbReference type="SAM" id="MobiDB-lite"/>
    </source>
</evidence>
<proteinExistence type="predicted"/>
<reference evidence="4" key="1">
    <citation type="journal article" date="2019" name="Int. J. Syst. Evol. Microbiol.">
        <title>The Global Catalogue of Microorganisms (GCM) 10K type strain sequencing project: providing services to taxonomists for standard genome sequencing and annotation.</title>
        <authorList>
            <consortium name="The Broad Institute Genomics Platform"/>
            <consortium name="The Broad Institute Genome Sequencing Center for Infectious Disease"/>
            <person name="Wu L."/>
            <person name="Ma J."/>
        </authorList>
    </citation>
    <scope>NUCLEOTIDE SEQUENCE [LARGE SCALE GENOMIC DNA]</scope>
    <source>
        <strain evidence="4">KCTC 42964</strain>
    </source>
</reference>
<accession>A0ABV7L6C9</accession>
<gene>
    <name evidence="3" type="ORF">ACFOGJ_22995</name>
</gene>
<keyword evidence="2" id="KW-0472">Membrane</keyword>
<feature type="region of interest" description="Disordered" evidence="1">
    <location>
        <begin position="166"/>
        <end position="198"/>
    </location>
</feature>
<evidence type="ECO:0000313" key="3">
    <source>
        <dbReference type="EMBL" id="MFC3230135.1"/>
    </source>
</evidence>
<comment type="caution">
    <text evidence="3">The sequence shown here is derived from an EMBL/GenBank/DDBJ whole genome shotgun (WGS) entry which is preliminary data.</text>
</comment>
<organism evidence="3 4">
    <name type="scientific">Marinibaculum pumilum</name>
    <dbReference type="NCBI Taxonomy" id="1766165"/>
    <lineage>
        <taxon>Bacteria</taxon>
        <taxon>Pseudomonadati</taxon>
        <taxon>Pseudomonadota</taxon>
        <taxon>Alphaproteobacteria</taxon>
        <taxon>Rhodospirillales</taxon>
        <taxon>Rhodospirillaceae</taxon>
        <taxon>Marinibaculum</taxon>
    </lineage>
</organism>
<feature type="transmembrane region" description="Helical" evidence="2">
    <location>
        <begin position="46"/>
        <end position="72"/>
    </location>
</feature>
<keyword evidence="2" id="KW-1133">Transmembrane helix</keyword>
<evidence type="ECO:0008006" key="5">
    <source>
        <dbReference type="Google" id="ProtNLM"/>
    </source>
</evidence>
<dbReference type="EMBL" id="JBHRTR010000036">
    <property type="protein sequence ID" value="MFC3230135.1"/>
    <property type="molecule type" value="Genomic_DNA"/>
</dbReference>
<keyword evidence="2" id="KW-0812">Transmembrane</keyword>
<dbReference type="RefSeq" id="WP_379905011.1">
    <property type="nucleotide sequence ID" value="NZ_JBHRTR010000036.1"/>
</dbReference>